<dbReference type="PROSITE" id="PS51257">
    <property type="entry name" value="PROKAR_LIPOPROTEIN"/>
    <property type="match status" value="1"/>
</dbReference>
<dbReference type="RefSeq" id="WP_394834793.1">
    <property type="nucleotide sequence ID" value="NZ_CP089929.1"/>
</dbReference>
<name>A0ABZ2L2I1_9BACT</name>
<reference evidence="2" key="1">
    <citation type="submission" date="2021-12" db="EMBL/GenBank/DDBJ databases">
        <title>Discovery of the Pendulisporaceae a myxobacterial family with distinct sporulation behavior and unique specialized metabolism.</title>
        <authorList>
            <person name="Garcia R."/>
            <person name="Popoff A."/>
            <person name="Bader C.D."/>
            <person name="Loehr J."/>
            <person name="Walesch S."/>
            <person name="Walt C."/>
            <person name="Boldt J."/>
            <person name="Bunk B."/>
            <person name="Haeckl F.J.F.P.J."/>
            <person name="Gunesch A.P."/>
            <person name="Birkelbach J."/>
            <person name="Nuebel U."/>
            <person name="Pietschmann T."/>
            <person name="Bach T."/>
            <person name="Mueller R."/>
        </authorList>
    </citation>
    <scope>NUCLEOTIDE SEQUENCE</scope>
    <source>
        <strain evidence="2">MSr11367</strain>
    </source>
</reference>
<evidence type="ECO:0000313" key="2">
    <source>
        <dbReference type="EMBL" id="WXB05151.1"/>
    </source>
</evidence>
<organism evidence="2 3">
    <name type="scientific">Pendulispora rubella</name>
    <dbReference type="NCBI Taxonomy" id="2741070"/>
    <lineage>
        <taxon>Bacteria</taxon>
        <taxon>Pseudomonadati</taxon>
        <taxon>Myxococcota</taxon>
        <taxon>Myxococcia</taxon>
        <taxon>Myxococcales</taxon>
        <taxon>Sorangiineae</taxon>
        <taxon>Pendulisporaceae</taxon>
        <taxon>Pendulispora</taxon>
    </lineage>
</organism>
<feature type="region of interest" description="Disordered" evidence="1">
    <location>
        <begin position="77"/>
        <end position="98"/>
    </location>
</feature>
<proteinExistence type="predicted"/>
<sequence length="98" mass="10882">MNSLRNLPIILQYEEDGMVHAHCPLVAGCECKAPTRNMALRQMEQILKRARDAGNMNIHGRKYEVVHLAIAPTTTGGFGGRKLAEKPQRESGTPRIES</sequence>
<protein>
    <submittedName>
        <fullName evidence="2">Uncharacterized protein</fullName>
    </submittedName>
</protein>
<dbReference type="EMBL" id="CP089983">
    <property type="protein sequence ID" value="WXB05151.1"/>
    <property type="molecule type" value="Genomic_DNA"/>
</dbReference>
<keyword evidence="3" id="KW-1185">Reference proteome</keyword>
<dbReference type="Proteomes" id="UP001374803">
    <property type="component" value="Chromosome"/>
</dbReference>
<evidence type="ECO:0000256" key="1">
    <source>
        <dbReference type="SAM" id="MobiDB-lite"/>
    </source>
</evidence>
<accession>A0ABZ2L2I1</accession>
<gene>
    <name evidence="2" type="ORF">LVJ94_50685</name>
</gene>
<evidence type="ECO:0000313" key="3">
    <source>
        <dbReference type="Proteomes" id="UP001374803"/>
    </source>
</evidence>